<comment type="caution">
    <text evidence="1">The sequence shown here is derived from an EMBL/GenBank/DDBJ whole genome shotgun (WGS) entry which is preliminary data.</text>
</comment>
<dbReference type="InterPro" id="IPR049457">
    <property type="entry name" value="Emfourin"/>
</dbReference>
<evidence type="ECO:0000313" key="1">
    <source>
        <dbReference type="EMBL" id="MBN8204919.1"/>
    </source>
</evidence>
<dbReference type="AlphaFoldDB" id="A0A939DUY3"/>
<name>A0A939DUY3_9MICO</name>
<dbReference type="RefSeq" id="WP_206822701.1">
    <property type="nucleotide sequence ID" value="NZ_JAEMWU010000001.1"/>
</dbReference>
<proteinExistence type="predicted"/>
<gene>
    <name evidence="1" type="ORF">JF543_02980</name>
</gene>
<reference evidence="1" key="1">
    <citation type="submission" date="2020-12" db="EMBL/GenBank/DDBJ databases">
        <title>PHA producing bacteria isolated from mangrove.</title>
        <authorList>
            <person name="Zheng W."/>
            <person name="Yu S."/>
            <person name="Huang Y."/>
        </authorList>
    </citation>
    <scope>NUCLEOTIDE SEQUENCE</scope>
    <source>
        <strain evidence="1">GN8-5</strain>
    </source>
</reference>
<organism evidence="1 2">
    <name type="scientific">Microbacterium esteraromaticum</name>
    <dbReference type="NCBI Taxonomy" id="57043"/>
    <lineage>
        <taxon>Bacteria</taxon>
        <taxon>Bacillati</taxon>
        <taxon>Actinomycetota</taxon>
        <taxon>Actinomycetes</taxon>
        <taxon>Micrococcales</taxon>
        <taxon>Microbacteriaceae</taxon>
        <taxon>Microbacterium</taxon>
    </lineage>
</organism>
<protein>
    <submittedName>
        <fullName evidence="1">Uncharacterized protein</fullName>
    </submittedName>
</protein>
<sequence length="120" mass="13378">MPAETPSDGEPEHLVIAVVRTGGIAGLRRRWRAEPPPAQTPQWKTLVERCPWNDDAENPPGDDMPGADRYVWTIHVRVNASERDEQLEQVVPDSHLRGPWRDLVDAVRDADAGRGVDARG</sequence>
<dbReference type="Pfam" id="PF20242">
    <property type="entry name" value="Emfourin"/>
    <property type="match status" value="1"/>
</dbReference>
<dbReference type="EMBL" id="JAEMWU010000001">
    <property type="protein sequence ID" value="MBN8204919.1"/>
    <property type="molecule type" value="Genomic_DNA"/>
</dbReference>
<accession>A0A939DUY3</accession>
<evidence type="ECO:0000313" key="2">
    <source>
        <dbReference type="Proteomes" id="UP000664385"/>
    </source>
</evidence>
<dbReference type="Proteomes" id="UP000664385">
    <property type="component" value="Unassembled WGS sequence"/>
</dbReference>